<evidence type="ECO:0000259" key="1">
    <source>
        <dbReference type="PROSITE" id="PS50022"/>
    </source>
</evidence>
<name>A0A1Q9DSJ7_SYMMI</name>
<comment type="caution">
    <text evidence="2">The sequence shown here is derived from an EMBL/GenBank/DDBJ whole genome shotgun (WGS) entry which is preliminary data.</text>
</comment>
<feature type="domain" description="F5/8 type C" evidence="1">
    <location>
        <begin position="90"/>
        <end position="207"/>
    </location>
</feature>
<dbReference type="OMA" id="WLEMALA"/>
<dbReference type="AlphaFoldDB" id="A0A1Q9DSJ7"/>
<dbReference type="SUPFAM" id="SSF49785">
    <property type="entry name" value="Galactose-binding domain-like"/>
    <property type="match status" value="1"/>
</dbReference>
<sequence length="216" mass="24209">MAAISIRMLSIAGFFEQRPLTSIRLKAPLREEMIRPATPARNLAPSTPPVVEVVELSEGKDASSDVLGNLAPASVVTRKAPGKDWLKDRWQAAKNMQGSPIPGEHWLCIDLENERSQLNIVELDFEAAYAKSYVLETASSKEGPWHPLAEVEACCTKNLKVNTTGQHVVHKLSTSEPWRARRFVRARFTKLGTNWGVSVFRFRLFGTARDDRQIEK</sequence>
<reference evidence="2 3" key="1">
    <citation type="submission" date="2016-02" db="EMBL/GenBank/DDBJ databases">
        <title>Genome analysis of coral dinoflagellate symbionts highlights evolutionary adaptations to a symbiotic lifestyle.</title>
        <authorList>
            <person name="Aranda M."/>
            <person name="Li Y."/>
            <person name="Liew Y.J."/>
            <person name="Baumgarten S."/>
            <person name="Simakov O."/>
            <person name="Wilson M."/>
            <person name="Piel J."/>
            <person name="Ashoor H."/>
            <person name="Bougouffa S."/>
            <person name="Bajic V.B."/>
            <person name="Ryu T."/>
            <person name="Ravasi T."/>
            <person name="Bayer T."/>
            <person name="Micklem G."/>
            <person name="Kim H."/>
            <person name="Bhak J."/>
            <person name="Lajeunesse T.C."/>
            <person name="Voolstra C.R."/>
        </authorList>
    </citation>
    <scope>NUCLEOTIDE SEQUENCE [LARGE SCALE GENOMIC DNA]</scope>
    <source>
        <strain evidence="2 3">CCMP2467</strain>
    </source>
</reference>
<dbReference type="OrthoDB" id="407058at2759"/>
<dbReference type="Proteomes" id="UP000186817">
    <property type="component" value="Unassembled WGS sequence"/>
</dbReference>
<accession>A0A1Q9DSJ7</accession>
<evidence type="ECO:0000313" key="3">
    <source>
        <dbReference type="Proteomes" id="UP000186817"/>
    </source>
</evidence>
<gene>
    <name evidence="2" type="ORF">AK812_SmicGene19457</name>
</gene>
<dbReference type="EMBL" id="LSRX01000407">
    <property type="protein sequence ID" value="OLP98134.1"/>
    <property type="molecule type" value="Genomic_DNA"/>
</dbReference>
<dbReference type="InterPro" id="IPR000421">
    <property type="entry name" value="FA58C"/>
</dbReference>
<organism evidence="2 3">
    <name type="scientific">Symbiodinium microadriaticum</name>
    <name type="common">Dinoflagellate</name>
    <name type="synonym">Zooxanthella microadriatica</name>
    <dbReference type="NCBI Taxonomy" id="2951"/>
    <lineage>
        <taxon>Eukaryota</taxon>
        <taxon>Sar</taxon>
        <taxon>Alveolata</taxon>
        <taxon>Dinophyceae</taxon>
        <taxon>Suessiales</taxon>
        <taxon>Symbiodiniaceae</taxon>
        <taxon>Symbiodinium</taxon>
    </lineage>
</organism>
<dbReference type="PROSITE" id="PS50022">
    <property type="entry name" value="FA58C_3"/>
    <property type="match status" value="1"/>
</dbReference>
<dbReference type="Gene3D" id="2.60.120.260">
    <property type="entry name" value="Galactose-binding domain-like"/>
    <property type="match status" value="1"/>
</dbReference>
<keyword evidence="3" id="KW-1185">Reference proteome</keyword>
<protein>
    <recommendedName>
        <fullName evidence="1">F5/8 type C domain-containing protein</fullName>
    </recommendedName>
</protein>
<dbReference type="InterPro" id="IPR008979">
    <property type="entry name" value="Galactose-bd-like_sf"/>
</dbReference>
<proteinExistence type="predicted"/>
<evidence type="ECO:0000313" key="2">
    <source>
        <dbReference type="EMBL" id="OLP98134.1"/>
    </source>
</evidence>